<evidence type="ECO:0000313" key="8">
    <source>
        <dbReference type="EMBL" id="SHI70142.1"/>
    </source>
</evidence>
<dbReference type="PANTHER" id="PTHR43549">
    <property type="entry name" value="MULTIDRUG RESISTANCE PROTEIN YPNP-RELATED"/>
    <property type="match status" value="1"/>
</dbReference>
<evidence type="ECO:0000256" key="3">
    <source>
        <dbReference type="ARBA" id="ARBA00022475"/>
    </source>
</evidence>
<dbReference type="InterPro" id="IPR052031">
    <property type="entry name" value="Membrane_Transporter-Flippase"/>
</dbReference>
<sequence length="465" mass="51306">MNNTLNKTDRKRRSFVLEGNMWNVVLSISFPLAVYNGFNHLFGFLDTMMAAHIGSNVVSAIAYLVQIKTMITAIGAGLAVGGGIIIGRYYGADDMKNTQKYVNTVLFLAICISLLLLFLIIPFTKPILRLVNTPEELITVGSSYFVVEIIMIIAIFINNVYMAIERAKGNTKLILNLNLMVLALKLILTALFVYVFNFGIMMMAVATLIAHLTLTVVGLSNMLNSDNMFRLSFKNIDLSKKTICPIMIFALPIFFEKFTFSLGKVIVNSMSALYGSMVVGALGVSNNIAGIPTSIANGFQDGEAAIISQNLGNENFERALDAFKKTLLVTLVIGALGMVLINIFMDPIIRIFAKGDLQFLEIIRSILKYEIFALITLTVTSAVMGLLYGFGYTKLSLVINFLRLFLFRIPSLYILQNFTNLGSESVGIAMMISNGLVGITALGICFMVIQKMKKKDDNYFIIQAN</sequence>
<feature type="transmembrane region" description="Helical" evidence="7">
    <location>
        <begin position="71"/>
        <end position="90"/>
    </location>
</feature>
<keyword evidence="2" id="KW-0813">Transport</keyword>
<dbReference type="STRING" id="1121919.SAMN02745975_00432"/>
<dbReference type="EMBL" id="FQZV01000005">
    <property type="protein sequence ID" value="SHI70142.1"/>
    <property type="molecule type" value="Genomic_DNA"/>
</dbReference>
<dbReference type="PIRSF" id="PIRSF006603">
    <property type="entry name" value="DinF"/>
    <property type="match status" value="1"/>
</dbReference>
<keyword evidence="4 7" id="KW-0812">Transmembrane</keyword>
<name>A0A1M6DA53_9FIRM</name>
<dbReference type="OrthoDB" id="385629at2"/>
<dbReference type="RefSeq" id="WP_110939724.1">
    <property type="nucleotide sequence ID" value="NZ_FQZV01000005.1"/>
</dbReference>
<comment type="subcellular location">
    <subcellularLocation>
        <location evidence="1">Cell membrane</location>
        <topology evidence="1">Multi-pass membrane protein</topology>
    </subcellularLocation>
</comment>
<evidence type="ECO:0000256" key="6">
    <source>
        <dbReference type="ARBA" id="ARBA00023136"/>
    </source>
</evidence>
<proteinExistence type="predicted"/>
<feature type="transmembrane region" description="Helical" evidence="7">
    <location>
        <begin position="143"/>
        <end position="161"/>
    </location>
</feature>
<dbReference type="GO" id="GO:0042910">
    <property type="term" value="F:xenobiotic transmembrane transporter activity"/>
    <property type="evidence" value="ECO:0007669"/>
    <property type="project" value="InterPro"/>
</dbReference>
<evidence type="ECO:0000313" key="9">
    <source>
        <dbReference type="Proteomes" id="UP000184536"/>
    </source>
</evidence>
<evidence type="ECO:0000256" key="7">
    <source>
        <dbReference type="SAM" id="Phobius"/>
    </source>
</evidence>
<organism evidence="8 9">
    <name type="scientific">Geosporobacter subterraneus DSM 17957</name>
    <dbReference type="NCBI Taxonomy" id="1121919"/>
    <lineage>
        <taxon>Bacteria</taxon>
        <taxon>Bacillati</taxon>
        <taxon>Bacillota</taxon>
        <taxon>Clostridia</taxon>
        <taxon>Peptostreptococcales</taxon>
        <taxon>Thermotaleaceae</taxon>
        <taxon>Geosporobacter</taxon>
    </lineage>
</organism>
<keyword evidence="5 7" id="KW-1133">Transmembrane helix</keyword>
<feature type="transmembrane region" description="Helical" evidence="7">
    <location>
        <begin position="20"/>
        <end position="38"/>
    </location>
</feature>
<feature type="transmembrane region" description="Helical" evidence="7">
    <location>
        <begin position="173"/>
        <end position="194"/>
    </location>
</feature>
<feature type="transmembrane region" description="Helical" evidence="7">
    <location>
        <begin position="327"/>
        <end position="349"/>
    </location>
</feature>
<feature type="transmembrane region" description="Helical" evidence="7">
    <location>
        <begin position="397"/>
        <end position="415"/>
    </location>
</feature>
<dbReference type="Proteomes" id="UP000184536">
    <property type="component" value="Unassembled WGS sequence"/>
</dbReference>
<feature type="transmembrane region" description="Helical" evidence="7">
    <location>
        <begin position="102"/>
        <end position="123"/>
    </location>
</feature>
<feature type="transmembrane region" description="Helical" evidence="7">
    <location>
        <begin position="200"/>
        <end position="223"/>
    </location>
</feature>
<evidence type="ECO:0000256" key="2">
    <source>
        <dbReference type="ARBA" id="ARBA00022448"/>
    </source>
</evidence>
<dbReference type="GO" id="GO:0015297">
    <property type="term" value="F:antiporter activity"/>
    <property type="evidence" value="ECO:0007669"/>
    <property type="project" value="InterPro"/>
</dbReference>
<evidence type="ECO:0000256" key="1">
    <source>
        <dbReference type="ARBA" id="ARBA00004651"/>
    </source>
</evidence>
<reference evidence="9" key="1">
    <citation type="submission" date="2016-11" db="EMBL/GenBank/DDBJ databases">
        <authorList>
            <person name="Varghese N."/>
            <person name="Submissions S."/>
        </authorList>
    </citation>
    <scope>NUCLEOTIDE SEQUENCE [LARGE SCALE GENOMIC DNA]</scope>
    <source>
        <strain evidence="9">DSM 17957</strain>
    </source>
</reference>
<keyword evidence="3" id="KW-1003">Cell membrane</keyword>
<evidence type="ECO:0000256" key="5">
    <source>
        <dbReference type="ARBA" id="ARBA00022989"/>
    </source>
</evidence>
<feature type="transmembrane region" description="Helical" evidence="7">
    <location>
        <begin position="243"/>
        <end position="260"/>
    </location>
</feature>
<dbReference type="CDD" id="cd13138">
    <property type="entry name" value="MATE_yoeA_like"/>
    <property type="match status" value="1"/>
</dbReference>
<feature type="transmembrane region" description="Helical" evidence="7">
    <location>
        <begin position="427"/>
        <end position="449"/>
    </location>
</feature>
<dbReference type="InterPro" id="IPR048279">
    <property type="entry name" value="MdtK-like"/>
</dbReference>
<dbReference type="NCBIfam" id="TIGR00797">
    <property type="entry name" value="matE"/>
    <property type="match status" value="1"/>
</dbReference>
<accession>A0A1M6DA53</accession>
<evidence type="ECO:0000256" key="4">
    <source>
        <dbReference type="ARBA" id="ARBA00022692"/>
    </source>
</evidence>
<keyword evidence="9" id="KW-1185">Reference proteome</keyword>
<dbReference type="AlphaFoldDB" id="A0A1M6DA53"/>
<keyword evidence="6 7" id="KW-0472">Membrane</keyword>
<dbReference type="GO" id="GO:0005886">
    <property type="term" value="C:plasma membrane"/>
    <property type="evidence" value="ECO:0007669"/>
    <property type="project" value="UniProtKB-SubCell"/>
</dbReference>
<gene>
    <name evidence="8" type="ORF">SAMN02745975_00432</name>
</gene>
<feature type="transmembrane region" description="Helical" evidence="7">
    <location>
        <begin position="369"/>
        <end position="390"/>
    </location>
</feature>
<dbReference type="InterPro" id="IPR002528">
    <property type="entry name" value="MATE_fam"/>
</dbReference>
<dbReference type="PANTHER" id="PTHR43549:SF2">
    <property type="entry name" value="MULTIDRUG RESISTANCE PROTEIN NORM-RELATED"/>
    <property type="match status" value="1"/>
</dbReference>
<protein>
    <submittedName>
        <fullName evidence="8">Putative efflux protein, MATE family</fullName>
    </submittedName>
</protein>
<dbReference type="Pfam" id="PF01554">
    <property type="entry name" value="MatE"/>
    <property type="match status" value="2"/>
</dbReference>